<dbReference type="EMBL" id="UZAF01016512">
    <property type="protein sequence ID" value="VDO29381.1"/>
    <property type="molecule type" value="Genomic_DNA"/>
</dbReference>
<evidence type="ECO:0000313" key="3">
    <source>
        <dbReference type="Proteomes" id="UP000268014"/>
    </source>
</evidence>
<dbReference type="AlphaFoldDB" id="A0A0N4W8M3"/>
<protein>
    <submittedName>
        <fullName evidence="4">C-type lectin domain-containing protein</fullName>
    </submittedName>
</protein>
<reference evidence="2 3" key="2">
    <citation type="submission" date="2018-11" db="EMBL/GenBank/DDBJ databases">
        <authorList>
            <consortium name="Pathogen Informatics"/>
        </authorList>
    </citation>
    <scope>NUCLEOTIDE SEQUENCE [LARGE SCALE GENOMIC DNA]</scope>
    <source>
        <strain evidence="2 3">MHpl1</strain>
    </source>
</reference>
<dbReference type="PROSITE" id="PS50041">
    <property type="entry name" value="C_TYPE_LECTIN_2"/>
    <property type="match status" value="2"/>
</dbReference>
<dbReference type="InterPro" id="IPR016186">
    <property type="entry name" value="C-type_lectin-like/link_sf"/>
</dbReference>
<dbReference type="WBParaSite" id="HPLM_0000657101-mRNA-1">
    <property type="protein sequence ID" value="HPLM_0000657101-mRNA-1"/>
    <property type="gene ID" value="HPLM_0000657101"/>
</dbReference>
<reference evidence="4" key="1">
    <citation type="submission" date="2017-02" db="UniProtKB">
        <authorList>
            <consortium name="WormBaseParasite"/>
        </authorList>
    </citation>
    <scope>IDENTIFICATION</scope>
</reference>
<evidence type="ECO:0000313" key="4">
    <source>
        <dbReference type="WBParaSite" id="HPLM_0000657101-mRNA-1"/>
    </source>
</evidence>
<dbReference type="SUPFAM" id="SSF56436">
    <property type="entry name" value="C-type lectin-like"/>
    <property type="match status" value="2"/>
</dbReference>
<dbReference type="Gene3D" id="3.10.100.10">
    <property type="entry name" value="Mannose-Binding Protein A, subunit A"/>
    <property type="match status" value="2"/>
</dbReference>
<proteinExistence type="predicted"/>
<dbReference type="Pfam" id="PF00059">
    <property type="entry name" value="Lectin_C"/>
    <property type="match status" value="2"/>
</dbReference>
<dbReference type="CDD" id="cd00037">
    <property type="entry name" value="CLECT"/>
    <property type="match status" value="1"/>
</dbReference>
<evidence type="ECO:0000313" key="2">
    <source>
        <dbReference type="EMBL" id="VDO29381.1"/>
    </source>
</evidence>
<dbReference type="InterPro" id="IPR050111">
    <property type="entry name" value="C-type_lectin/snaclec_domain"/>
</dbReference>
<sequence length="246" mass="27360">MLLLLFGLLPLISAFTCPANTIYHAEFNRCYKFSPDTLPFYMAEEACQTLGGHLVSFQEGLENAMVAETAQQQRIGSPFWIGLNKLNGNQWGYTDGSQFSFANWQDGPPARCQSGWTYFAKTNSCYKYFLWASFENAENVCKANGGHLASIHSLEENNFVAGSTKSHLRVRSVNSAPIEVEMLLGMGMSGITYTNDADLTWIGLKQATYPTSKDWTWTDGSPVDFLFWAPTQPDDAGGSEHCVEVR</sequence>
<organism evidence="4">
    <name type="scientific">Haemonchus placei</name>
    <name type="common">Barber's pole worm</name>
    <dbReference type="NCBI Taxonomy" id="6290"/>
    <lineage>
        <taxon>Eukaryota</taxon>
        <taxon>Metazoa</taxon>
        <taxon>Ecdysozoa</taxon>
        <taxon>Nematoda</taxon>
        <taxon>Chromadorea</taxon>
        <taxon>Rhabditida</taxon>
        <taxon>Rhabditina</taxon>
        <taxon>Rhabditomorpha</taxon>
        <taxon>Strongyloidea</taxon>
        <taxon>Trichostrongylidae</taxon>
        <taxon>Haemonchus</taxon>
    </lineage>
</organism>
<dbReference type="InterPro" id="IPR016187">
    <property type="entry name" value="CTDL_fold"/>
</dbReference>
<dbReference type="PANTHER" id="PTHR22803">
    <property type="entry name" value="MANNOSE, PHOSPHOLIPASE, LECTIN RECEPTOR RELATED"/>
    <property type="match status" value="1"/>
</dbReference>
<dbReference type="InterPro" id="IPR001304">
    <property type="entry name" value="C-type_lectin-like"/>
</dbReference>
<dbReference type="SMART" id="SM00034">
    <property type="entry name" value="CLECT"/>
    <property type="match status" value="2"/>
</dbReference>
<evidence type="ECO:0000259" key="1">
    <source>
        <dbReference type="PROSITE" id="PS50041"/>
    </source>
</evidence>
<keyword evidence="3" id="KW-1185">Reference proteome</keyword>
<dbReference type="STRING" id="6290.A0A0N4W8M3"/>
<gene>
    <name evidence="2" type="ORF">HPLM_LOCUS6563</name>
</gene>
<name>A0A0N4W8M3_HAEPC</name>
<dbReference type="OrthoDB" id="5860166at2759"/>
<feature type="domain" description="C-type lectin" evidence="1">
    <location>
        <begin position="28"/>
        <end position="131"/>
    </location>
</feature>
<accession>A0A0N4W8M3</accession>
<dbReference type="Proteomes" id="UP000268014">
    <property type="component" value="Unassembled WGS sequence"/>
</dbReference>
<dbReference type="OMA" id="FLWASFE"/>
<feature type="domain" description="C-type lectin" evidence="1">
    <location>
        <begin position="121"/>
        <end position="246"/>
    </location>
</feature>